<comment type="caution">
    <text evidence="2">The sequence shown here is derived from an EMBL/GenBank/DDBJ whole genome shotgun (WGS) entry which is preliminary data.</text>
</comment>
<name>A0A8X6W7P9_TRICX</name>
<sequence length="137" mass="15588">MWTKSHHRTWNPKPRLLDENRENRSLCETDKPNEGSGQMNMETCIYCPNTSRPQDTLLSYSTSPGVGPMRTKTCTMVHQNIFGLLCITTSMLHIQGDGLNPVDLFNPLDFSSWGNLKSLVNETPMATMEYLSSRSFR</sequence>
<evidence type="ECO:0000313" key="3">
    <source>
        <dbReference type="Proteomes" id="UP000887159"/>
    </source>
</evidence>
<evidence type="ECO:0000313" key="2">
    <source>
        <dbReference type="EMBL" id="GFY29547.1"/>
    </source>
</evidence>
<dbReference type="AlphaFoldDB" id="A0A8X6W7P9"/>
<feature type="region of interest" description="Disordered" evidence="1">
    <location>
        <begin position="1"/>
        <end position="34"/>
    </location>
</feature>
<accession>A0A8X6W7P9</accession>
<dbReference type="EMBL" id="BMAU01021388">
    <property type="protein sequence ID" value="GFY29547.1"/>
    <property type="molecule type" value="Genomic_DNA"/>
</dbReference>
<proteinExistence type="predicted"/>
<feature type="compositionally biased region" description="Basic and acidic residues" evidence="1">
    <location>
        <begin position="15"/>
        <end position="33"/>
    </location>
</feature>
<protein>
    <submittedName>
        <fullName evidence="2">Uncharacterized protein</fullName>
    </submittedName>
</protein>
<organism evidence="2 3">
    <name type="scientific">Trichonephila clavipes</name>
    <name type="common">Golden silk orbweaver</name>
    <name type="synonym">Nephila clavipes</name>
    <dbReference type="NCBI Taxonomy" id="2585209"/>
    <lineage>
        <taxon>Eukaryota</taxon>
        <taxon>Metazoa</taxon>
        <taxon>Ecdysozoa</taxon>
        <taxon>Arthropoda</taxon>
        <taxon>Chelicerata</taxon>
        <taxon>Arachnida</taxon>
        <taxon>Araneae</taxon>
        <taxon>Araneomorphae</taxon>
        <taxon>Entelegynae</taxon>
        <taxon>Araneoidea</taxon>
        <taxon>Nephilidae</taxon>
        <taxon>Trichonephila</taxon>
    </lineage>
</organism>
<gene>
    <name evidence="2" type="ORF">TNCV_2627171</name>
</gene>
<evidence type="ECO:0000256" key="1">
    <source>
        <dbReference type="SAM" id="MobiDB-lite"/>
    </source>
</evidence>
<dbReference type="Proteomes" id="UP000887159">
    <property type="component" value="Unassembled WGS sequence"/>
</dbReference>
<keyword evidence="3" id="KW-1185">Reference proteome</keyword>
<reference evidence="2" key="1">
    <citation type="submission" date="2020-08" db="EMBL/GenBank/DDBJ databases">
        <title>Multicomponent nature underlies the extraordinary mechanical properties of spider dragline silk.</title>
        <authorList>
            <person name="Kono N."/>
            <person name="Nakamura H."/>
            <person name="Mori M."/>
            <person name="Yoshida Y."/>
            <person name="Ohtoshi R."/>
            <person name="Malay A.D."/>
            <person name="Moran D.A.P."/>
            <person name="Tomita M."/>
            <person name="Numata K."/>
            <person name="Arakawa K."/>
        </authorList>
    </citation>
    <scope>NUCLEOTIDE SEQUENCE</scope>
</reference>
<feature type="compositionally biased region" description="Basic residues" evidence="1">
    <location>
        <begin position="1"/>
        <end position="10"/>
    </location>
</feature>